<protein>
    <submittedName>
        <fullName evidence="1">Uncharacterized protein</fullName>
    </submittedName>
</protein>
<name>A0A4Y2IIE3_ARAVE</name>
<accession>A0A4Y2IIE3</accession>
<gene>
    <name evidence="1" type="ORF">AVEN_259232_1</name>
</gene>
<proteinExistence type="predicted"/>
<comment type="caution">
    <text evidence="1">The sequence shown here is derived from an EMBL/GenBank/DDBJ whole genome shotgun (WGS) entry which is preliminary data.</text>
</comment>
<sequence>MPIVARPSATCWTFWRSPWRSECVATLRYELTHARTHTCTQIKSFVALWGKVVQGGGLEATGCARRTPPHPYPPSTPLHPLTSDSNRLLRVVLGEDTSVHRLGYFPDEHAVL</sequence>
<organism evidence="1 2">
    <name type="scientific">Araneus ventricosus</name>
    <name type="common">Orbweaver spider</name>
    <name type="synonym">Epeira ventricosa</name>
    <dbReference type="NCBI Taxonomy" id="182803"/>
    <lineage>
        <taxon>Eukaryota</taxon>
        <taxon>Metazoa</taxon>
        <taxon>Ecdysozoa</taxon>
        <taxon>Arthropoda</taxon>
        <taxon>Chelicerata</taxon>
        <taxon>Arachnida</taxon>
        <taxon>Araneae</taxon>
        <taxon>Araneomorphae</taxon>
        <taxon>Entelegynae</taxon>
        <taxon>Araneoidea</taxon>
        <taxon>Araneidae</taxon>
        <taxon>Araneus</taxon>
    </lineage>
</organism>
<evidence type="ECO:0000313" key="1">
    <source>
        <dbReference type="EMBL" id="GBM77022.1"/>
    </source>
</evidence>
<keyword evidence="2" id="KW-1185">Reference proteome</keyword>
<evidence type="ECO:0000313" key="2">
    <source>
        <dbReference type="Proteomes" id="UP000499080"/>
    </source>
</evidence>
<dbReference type="AlphaFoldDB" id="A0A4Y2IIE3"/>
<dbReference type="EMBL" id="BGPR01002658">
    <property type="protein sequence ID" value="GBM77022.1"/>
    <property type="molecule type" value="Genomic_DNA"/>
</dbReference>
<dbReference type="Proteomes" id="UP000499080">
    <property type="component" value="Unassembled WGS sequence"/>
</dbReference>
<reference evidence="1 2" key="1">
    <citation type="journal article" date="2019" name="Sci. Rep.">
        <title>Orb-weaving spider Araneus ventricosus genome elucidates the spidroin gene catalogue.</title>
        <authorList>
            <person name="Kono N."/>
            <person name="Nakamura H."/>
            <person name="Ohtoshi R."/>
            <person name="Moran D.A.P."/>
            <person name="Shinohara A."/>
            <person name="Yoshida Y."/>
            <person name="Fujiwara M."/>
            <person name="Mori M."/>
            <person name="Tomita M."/>
            <person name="Arakawa K."/>
        </authorList>
    </citation>
    <scope>NUCLEOTIDE SEQUENCE [LARGE SCALE GENOMIC DNA]</scope>
</reference>